<dbReference type="HAMAP" id="MF_01852">
    <property type="entry name" value="TsaC"/>
    <property type="match status" value="1"/>
</dbReference>
<dbReference type="PANTHER" id="PTHR17490">
    <property type="entry name" value="SUA5"/>
    <property type="match status" value="1"/>
</dbReference>
<dbReference type="OrthoDB" id="9814580at2"/>
<dbReference type="Pfam" id="PF01300">
    <property type="entry name" value="Sua5_yciO_yrdC"/>
    <property type="match status" value="1"/>
</dbReference>
<comment type="similarity">
    <text evidence="9">Belongs to the SUA5 family. TsaC subfamily.</text>
</comment>
<gene>
    <name evidence="9" type="primary">tsaC</name>
    <name evidence="12" type="ORF">SAMN05421693_12717</name>
</gene>
<proteinExistence type="inferred from homology"/>
<feature type="domain" description="YrdC-like" evidence="11">
    <location>
        <begin position="5"/>
        <end position="187"/>
    </location>
</feature>
<dbReference type="Gene3D" id="3.90.870.10">
    <property type="entry name" value="DHBP synthase"/>
    <property type="match status" value="1"/>
</dbReference>
<feature type="region of interest" description="Disordered" evidence="10">
    <location>
        <begin position="165"/>
        <end position="187"/>
    </location>
</feature>
<dbReference type="InterPro" id="IPR023535">
    <property type="entry name" value="TC-AMP_synthase"/>
</dbReference>
<comment type="function">
    <text evidence="9">Required for the formation of a threonylcarbamoyl group on adenosine at position 37 (t(6)A37) in tRNAs that read codons beginning with adenine. Catalyzes the conversion of L-threonine, HCO(3)(-)/CO(2) and ATP to give threonylcarbamoyl-AMP (TC-AMP) as the acyladenylate intermediate, with the release of diphosphate.</text>
</comment>
<dbReference type="RefSeq" id="WP_090208749.1">
    <property type="nucleotide sequence ID" value="NZ_FOFO01000027.1"/>
</dbReference>
<evidence type="ECO:0000313" key="12">
    <source>
        <dbReference type="EMBL" id="SEQ38251.1"/>
    </source>
</evidence>
<feature type="compositionally biased region" description="Polar residues" evidence="10">
    <location>
        <begin position="171"/>
        <end position="187"/>
    </location>
</feature>
<evidence type="ECO:0000256" key="4">
    <source>
        <dbReference type="ARBA" id="ARBA00022694"/>
    </source>
</evidence>
<evidence type="ECO:0000256" key="3">
    <source>
        <dbReference type="ARBA" id="ARBA00022679"/>
    </source>
</evidence>
<comment type="catalytic activity">
    <reaction evidence="8 9">
        <text>L-threonine + hydrogencarbonate + ATP = L-threonylcarbamoyladenylate + diphosphate + H2O</text>
        <dbReference type="Rhea" id="RHEA:36407"/>
        <dbReference type="ChEBI" id="CHEBI:15377"/>
        <dbReference type="ChEBI" id="CHEBI:17544"/>
        <dbReference type="ChEBI" id="CHEBI:30616"/>
        <dbReference type="ChEBI" id="CHEBI:33019"/>
        <dbReference type="ChEBI" id="CHEBI:57926"/>
        <dbReference type="ChEBI" id="CHEBI:73682"/>
        <dbReference type="EC" id="2.7.7.87"/>
    </reaction>
</comment>
<keyword evidence="3 9" id="KW-0808">Transferase</keyword>
<evidence type="ECO:0000313" key="13">
    <source>
        <dbReference type="Proteomes" id="UP000199496"/>
    </source>
</evidence>
<dbReference type="FunFam" id="3.90.870.10:FF:000004">
    <property type="entry name" value="Threonylcarbamoyl-AMP synthase"/>
    <property type="match status" value="1"/>
</dbReference>
<keyword evidence="7 9" id="KW-0067">ATP-binding</keyword>
<dbReference type="InterPro" id="IPR017945">
    <property type="entry name" value="DHBP_synth_RibB-like_a/b_dom"/>
</dbReference>
<dbReference type="GO" id="GO:0005524">
    <property type="term" value="F:ATP binding"/>
    <property type="evidence" value="ECO:0007669"/>
    <property type="project" value="UniProtKB-UniRule"/>
</dbReference>
<evidence type="ECO:0000256" key="5">
    <source>
        <dbReference type="ARBA" id="ARBA00022695"/>
    </source>
</evidence>
<evidence type="ECO:0000256" key="7">
    <source>
        <dbReference type="ARBA" id="ARBA00022840"/>
    </source>
</evidence>
<keyword evidence="6 9" id="KW-0547">Nucleotide-binding</keyword>
<dbReference type="Proteomes" id="UP000199496">
    <property type="component" value="Unassembled WGS sequence"/>
</dbReference>
<dbReference type="SUPFAM" id="SSF55821">
    <property type="entry name" value="YrdC/RibB"/>
    <property type="match status" value="1"/>
</dbReference>
<dbReference type="STRING" id="867345.SAMN05421693_12717"/>
<dbReference type="GO" id="GO:0061710">
    <property type="term" value="F:L-threonylcarbamoyladenylate synthase"/>
    <property type="evidence" value="ECO:0007669"/>
    <property type="project" value="UniProtKB-EC"/>
</dbReference>
<evidence type="ECO:0000256" key="1">
    <source>
        <dbReference type="ARBA" id="ARBA00004496"/>
    </source>
</evidence>
<reference evidence="12 13" key="1">
    <citation type="submission" date="2016-10" db="EMBL/GenBank/DDBJ databases">
        <authorList>
            <person name="de Groot N.N."/>
        </authorList>
    </citation>
    <scope>NUCLEOTIDE SEQUENCE [LARGE SCALE GENOMIC DNA]</scope>
    <source>
        <strain evidence="12 13">B7-7</strain>
    </source>
</reference>
<dbReference type="GO" id="GO:0005737">
    <property type="term" value="C:cytoplasm"/>
    <property type="evidence" value="ECO:0007669"/>
    <property type="project" value="UniProtKB-SubCell"/>
</dbReference>
<dbReference type="GO" id="GO:0000049">
    <property type="term" value="F:tRNA binding"/>
    <property type="evidence" value="ECO:0007669"/>
    <property type="project" value="TreeGrafter"/>
</dbReference>
<comment type="subcellular location">
    <subcellularLocation>
        <location evidence="1 9">Cytoplasm</location>
    </subcellularLocation>
</comment>
<protein>
    <recommendedName>
        <fullName evidence="9">Threonylcarbamoyl-AMP synthase</fullName>
        <shortName evidence="9">TC-AMP synthase</shortName>
        <ecNumber evidence="9">2.7.7.87</ecNumber>
    </recommendedName>
    <alternativeName>
        <fullName evidence="9">L-threonylcarbamoyladenylate synthase</fullName>
    </alternativeName>
    <alternativeName>
        <fullName evidence="9">t(6)A37 threonylcarbamoyladenosine biosynthesis protein TsaC</fullName>
    </alternativeName>
    <alternativeName>
        <fullName evidence="9">tRNA threonylcarbamoyladenosine biosynthesis protein TsaC</fullName>
    </alternativeName>
</protein>
<keyword evidence="4 9" id="KW-0819">tRNA processing</keyword>
<dbReference type="GO" id="GO:0003725">
    <property type="term" value="F:double-stranded RNA binding"/>
    <property type="evidence" value="ECO:0007669"/>
    <property type="project" value="InterPro"/>
</dbReference>
<dbReference type="GO" id="GO:0002949">
    <property type="term" value="P:tRNA threonylcarbamoyladenosine modification"/>
    <property type="evidence" value="ECO:0007669"/>
    <property type="project" value="UniProtKB-UniRule"/>
</dbReference>
<evidence type="ECO:0000256" key="8">
    <source>
        <dbReference type="ARBA" id="ARBA00048366"/>
    </source>
</evidence>
<evidence type="ECO:0000256" key="9">
    <source>
        <dbReference type="HAMAP-Rule" id="MF_01852"/>
    </source>
</evidence>
<dbReference type="GO" id="GO:0006450">
    <property type="term" value="P:regulation of translational fidelity"/>
    <property type="evidence" value="ECO:0007669"/>
    <property type="project" value="TreeGrafter"/>
</dbReference>
<dbReference type="PANTHER" id="PTHR17490:SF18">
    <property type="entry name" value="THREONYLCARBAMOYL-AMP SYNTHASE"/>
    <property type="match status" value="1"/>
</dbReference>
<evidence type="ECO:0000256" key="2">
    <source>
        <dbReference type="ARBA" id="ARBA00022490"/>
    </source>
</evidence>
<dbReference type="InterPro" id="IPR050156">
    <property type="entry name" value="TC-AMP_synthase_SUA5"/>
</dbReference>
<evidence type="ECO:0000256" key="10">
    <source>
        <dbReference type="SAM" id="MobiDB-lite"/>
    </source>
</evidence>
<dbReference type="AlphaFoldDB" id="A0A1H9FJY5"/>
<dbReference type="EMBL" id="FOFO01000027">
    <property type="protein sequence ID" value="SEQ38251.1"/>
    <property type="molecule type" value="Genomic_DNA"/>
</dbReference>
<keyword evidence="2 9" id="KW-0963">Cytoplasm</keyword>
<dbReference type="EC" id="2.7.7.87" evidence="9"/>
<name>A0A1H9FJY5_9GAMM</name>
<organism evidence="12 13">
    <name type="scientific">Ectothiorhodospira magna</name>
    <dbReference type="NCBI Taxonomy" id="867345"/>
    <lineage>
        <taxon>Bacteria</taxon>
        <taxon>Pseudomonadati</taxon>
        <taxon>Pseudomonadota</taxon>
        <taxon>Gammaproteobacteria</taxon>
        <taxon>Chromatiales</taxon>
        <taxon>Ectothiorhodospiraceae</taxon>
        <taxon>Ectothiorhodospira</taxon>
    </lineage>
</organism>
<dbReference type="PROSITE" id="PS51163">
    <property type="entry name" value="YRDC"/>
    <property type="match status" value="1"/>
</dbReference>
<keyword evidence="5 9" id="KW-0548">Nucleotidyltransferase</keyword>
<sequence length="187" mass="20048">MAQRLTDPADAAALVRKGGVIAYPTEAVFGLGCDPRDETAVHRLLHIKQRRPDQGLILIGADLTQLAPFLLPVDERLQEQAMTTWPGPCTWLWPAQPDTPRWLTGIHDTLAVRVTDHPLAAALCRAAGMALVSTSANLSGHPPGRSADAVDAALGEWLDGILEGATGGRENPSQIRDLQTGRQIRSS</sequence>
<dbReference type="InterPro" id="IPR006070">
    <property type="entry name" value="Sua5-like_dom"/>
</dbReference>
<keyword evidence="13" id="KW-1185">Reference proteome</keyword>
<evidence type="ECO:0000256" key="6">
    <source>
        <dbReference type="ARBA" id="ARBA00022741"/>
    </source>
</evidence>
<evidence type="ECO:0000259" key="11">
    <source>
        <dbReference type="PROSITE" id="PS51163"/>
    </source>
</evidence>
<accession>A0A1H9FJY5</accession>